<protein>
    <submittedName>
        <fullName evidence="1">Uncharacterized protein</fullName>
    </submittedName>
</protein>
<gene>
    <name evidence="1" type="ORF">CTRU02_210879</name>
</gene>
<dbReference type="EMBL" id="VUJX02000007">
    <property type="protein sequence ID" value="KAL0934080.1"/>
    <property type="molecule type" value="Genomic_DNA"/>
</dbReference>
<evidence type="ECO:0000313" key="2">
    <source>
        <dbReference type="Proteomes" id="UP000805649"/>
    </source>
</evidence>
<name>A0ACC3YQA7_COLTU</name>
<proteinExistence type="predicted"/>
<accession>A0ACC3YQA7</accession>
<sequence>MPGNPPRTDVDGIDYTRCTAPHNHLVDCCLAAGGRLDPAAECSRTTYFSTYGDTTEAVRRRLHPSLVAFLTVARTPKVSLFFVDGMPDLVGDYSDVFDNEMADNENEPKASIVRLYISHMDACDGRSGDMIRLSKVIASPTDRTTLYGGVKIGNCEAGALEIDSSGWRPSFRYHCDKGHGTVPDGIPFPSHVPSGVYSECVVRPEPEKTKEVFRLPLPVNLYGRVFSSEEEMKNTAVDELFQHGSKPSGVNPNRSQRLERLLHHWATLVDRGFWSVGPHGVAGSIEVFKDATLNWADYMIPLSWQGTSPGRLFSQLGGQRRCWACTPTSSKGRHSGSQSPEWQFPGAQ</sequence>
<keyword evidence="2" id="KW-1185">Reference proteome</keyword>
<evidence type="ECO:0000313" key="1">
    <source>
        <dbReference type="EMBL" id="KAL0934080.1"/>
    </source>
</evidence>
<organism evidence="1 2">
    <name type="scientific">Colletotrichum truncatum</name>
    <name type="common">Anthracnose fungus</name>
    <name type="synonym">Colletotrichum capsici</name>
    <dbReference type="NCBI Taxonomy" id="5467"/>
    <lineage>
        <taxon>Eukaryota</taxon>
        <taxon>Fungi</taxon>
        <taxon>Dikarya</taxon>
        <taxon>Ascomycota</taxon>
        <taxon>Pezizomycotina</taxon>
        <taxon>Sordariomycetes</taxon>
        <taxon>Hypocreomycetidae</taxon>
        <taxon>Glomerellales</taxon>
        <taxon>Glomerellaceae</taxon>
        <taxon>Colletotrichum</taxon>
        <taxon>Colletotrichum truncatum species complex</taxon>
    </lineage>
</organism>
<comment type="caution">
    <text evidence="1">The sequence shown here is derived from an EMBL/GenBank/DDBJ whole genome shotgun (WGS) entry which is preliminary data.</text>
</comment>
<dbReference type="Proteomes" id="UP000805649">
    <property type="component" value="Unassembled WGS sequence"/>
</dbReference>
<reference evidence="1 2" key="1">
    <citation type="journal article" date="2020" name="Phytopathology">
        <title>Genome Sequence Resources of Colletotrichum truncatum, C. plurivorum, C. musicola, and C. sojae: Four Species Pathogenic to Soybean (Glycine max).</title>
        <authorList>
            <person name="Rogerio F."/>
            <person name="Boufleur T.R."/>
            <person name="Ciampi-Guillardi M."/>
            <person name="Sukno S.A."/>
            <person name="Thon M.R."/>
            <person name="Massola Junior N.S."/>
            <person name="Baroncelli R."/>
        </authorList>
    </citation>
    <scope>NUCLEOTIDE SEQUENCE [LARGE SCALE GENOMIC DNA]</scope>
    <source>
        <strain evidence="1 2">CMES1059</strain>
    </source>
</reference>